<evidence type="ECO:0000256" key="3">
    <source>
        <dbReference type="ARBA" id="ARBA00022692"/>
    </source>
</evidence>
<dbReference type="Pfam" id="PF00892">
    <property type="entry name" value="EamA"/>
    <property type="match status" value="2"/>
</dbReference>
<dbReference type="EMBL" id="BSST01000001">
    <property type="protein sequence ID" value="GLX78445.1"/>
    <property type="molecule type" value="Genomic_DNA"/>
</dbReference>
<evidence type="ECO:0000313" key="9">
    <source>
        <dbReference type="Proteomes" id="UP001157186"/>
    </source>
</evidence>
<evidence type="ECO:0000256" key="4">
    <source>
        <dbReference type="ARBA" id="ARBA00022989"/>
    </source>
</evidence>
<feature type="transmembrane region" description="Helical" evidence="6">
    <location>
        <begin position="151"/>
        <end position="169"/>
    </location>
</feature>
<keyword evidence="3 6" id="KW-0812">Transmembrane</keyword>
<name>A0ABQ6GVA9_9GAMM</name>
<keyword evidence="9" id="KW-1185">Reference proteome</keyword>
<dbReference type="RefSeq" id="WP_284244327.1">
    <property type="nucleotide sequence ID" value="NZ_BSST01000001.1"/>
</dbReference>
<organism evidence="8 9">
    <name type="scientific">Thalassotalea insulae</name>
    <dbReference type="NCBI Taxonomy" id="2056778"/>
    <lineage>
        <taxon>Bacteria</taxon>
        <taxon>Pseudomonadati</taxon>
        <taxon>Pseudomonadota</taxon>
        <taxon>Gammaproteobacteria</taxon>
        <taxon>Alteromonadales</taxon>
        <taxon>Colwelliaceae</taxon>
        <taxon>Thalassotalea</taxon>
    </lineage>
</organism>
<dbReference type="PANTHER" id="PTHR42920">
    <property type="entry name" value="OS03G0707200 PROTEIN-RELATED"/>
    <property type="match status" value="1"/>
</dbReference>
<sequence length="284" mass="30816">MSLTNKHQSLVALHSAVLLFALSGLFAKWLELPATVIVFGRAVFCALTLALLVIMFKRQSLACDKKTLAALAITGGILAFHWGSFFQAIQLSSVAIGLITFASFPIFVSFLEPVFFKEPFHYQALLQALLTLAGIYLILPDGATTTNELTGALWGIASAFSFAVLTLLNRKFVRNSSAKKVAFYQNTFAALFIAPLIVIEPVAVTSQQLTILLILGVVFTAFAHSLFNYSLKVIKAQIASIAVSLEPIYGIVAAYFFLGEHISMQMVIGGMIVLATNVWASTNR</sequence>
<feature type="transmembrane region" description="Helical" evidence="6">
    <location>
        <begin position="95"/>
        <end position="115"/>
    </location>
</feature>
<keyword evidence="4 6" id="KW-1133">Transmembrane helix</keyword>
<dbReference type="InterPro" id="IPR000620">
    <property type="entry name" value="EamA_dom"/>
</dbReference>
<comment type="caution">
    <text evidence="8">The sequence shown here is derived from an EMBL/GenBank/DDBJ whole genome shotgun (WGS) entry which is preliminary data.</text>
</comment>
<accession>A0ABQ6GVA9</accession>
<feature type="transmembrane region" description="Helical" evidence="6">
    <location>
        <begin position="262"/>
        <end position="280"/>
    </location>
</feature>
<dbReference type="InterPro" id="IPR037185">
    <property type="entry name" value="EmrE-like"/>
</dbReference>
<dbReference type="InterPro" id="IPR051258">
    <property type="entry name" value="Diverse_Substrate_Transporter"/>
</dbReference>
<dbReference type="PANTHER" id="PTHR42920:SF5">
    <property type="entry name" value="EAMA DOMAIN-CONTAINING PROTEIN"/>
    <property type="match status" value="1"/>
</dbReference>
<feature type="transmembrane region" description="Helical" evidence="6">
    <location>
        <begin position="68"/>
        <end position="89"/>
    </location>
</feature>
<feature type="transmembrane region" description="Helical" evidence="6">
    <location>
        <begin position="238"/>
        <end position="256"/>
    </location>
</feature>
<dbReference type="SUPFAM" id="SSF103481">
    <property type="entry name" value="Multidrug resistance efflux transporter EmrE"/>
    <property type="match status" value="2"/>
</dbReference>
<feature type="domain" description="EamA" evidence="7">
    <location>
        <begin position="150"/>
        <end position="276"/>
    </location>
</feature>
<keyword evidence="2" id="KW-1003">Cell membrane</keyword>
<dbReference type="Proteomes" id="UP001157186">
    <property type="component" value="Unassembled WGS sequence"/>
</dbReference>
<feature type="transmembrane region" description="Helical" evidence="6">
    <location>
        <begin position="122"/>
        <end position="139"/>
    </location>
</feature>
<feature type="transmembrane region" description="Helical" evidence="6">
    <location>
        <begin position="37"/>
        <end position="56"/>
    </location>
</feature>
<reference evidence="8 9" key="1">
    <citation type="submission" date="2023-03" db="EMBL/GenBank/DDBJ databases">
        <title>Draft genome sequence of Thalassotalea insulae KCTC 62186T.</title>
        <authorList>
            <person name="Sawabe T."/>
        </authorList>
    </citation>
    <scope>NUCLEOTIDE SEQUENCE [LARGE SCALE GENOMIC DNA]</scope>
    <source>
        <strain evidence="8 9">KCTC 62186</strain>
    </source>
</reference>
<gene>
    <name evidence="8" type="ORF">tinsulaeT_17850</name>
</gene>
<evidence type="ECO:0000256" key="5">
    <source>
        <dbReference type="ARBA" id="ARBA00023136"/>
    </source>
</evidence>
<feature type="transmembrane region" description="Helical" evidence="6">
    <location>
        <begin position="181"/>
        <end position="199"/>
    </location>
</feature>
<evidence type="ECO:0000256" key="1">
    <source>
        <dbReference type="ARBA" id="ARBA00004651"/>
    </source>
</evidence>
<evidence type="ECO:0000256" key="2">
    <source>
        <dbReference type="ARBA" id="ARBA00022475"/>
    </source>
</evidence>
<evidence type="ECO:0000259" key="7">
    <source>
        <dbReference type="Pfam" id="PF00892"/>
    </source>
</evidence>
<comment type="subcellular location">
    <subcellularLocation>
        <location evidence="1">Cell membrane</location>
        <topology evidence="1">Multi-pass membrane protein</topology>
    </subcellularLocation>
</comment>
<feature type="domain" description="EamA" evidence="7">
    <location>
        <begin position="14"/>
        <end position="139"/>
    </location>
</feature>
<protein>
    <recommendedName>
        <fullName evidence="7">EamA domain-containing protein</fullName>
    </recommendedName>
</protein>
<proteinExistence type="predicted"/>
<evidence type="ECO:0000256" key="6">
    <source>
        <dbReference type="SAM" id="Phobius"/>
    </source>
</evidence>
<evidence type="ECO:0000313" key="8">
    <source>
        <dbReference type="EMBL" id="GLX78445.1"/>
    </source>
</evidence>
<keyword evidence="5 6" id="KW-0472">Membrane</keyword>
<feature type="transmembrane region" description="Helical" evidence="6">
    <location>
        <begin position="211"/>
        <end position="231"/>
    </location>
</feature>